<evidence type="ECO:0000313" key="3">
    <source>
        <dbReference type="Proteomes" id="UP000475862"/>
    </source>
</evidence>
<feature type="transmembrane region" description="Helical" evidence="1">
    <location>
        <begin position="86"/>
        <end position="115"/>
    </location>
</feature>
<keyword evidence="3" id="KW-1185">Reference proteome</keyword>
<feature type="transmembrane region" description="Helical" evidence="1">
    <location>
        <begin position="408"/>
        <end position="426"/>
    </location>
</feature>
<comment type="caution">
    <text evidence="2">The sequence shown here is derived from an EMBL/GenBank/DDBJ whole genome shotgun (WGS) entry which is preliminary data.</text>
</comment>
<evidence type="ECO:0000256" key="1">
    <source>
        <dbReference type="SAM" id="Phobius"/>
    </source>
</evidence>
<accession>A0A6G0TS05</accession>
<organism evidence="2 3">
    <name type="scientific">Aphis glycines</name>
    <name type="common">Soybean aphid</name>
    <dbReference type="NCBI Taxonomy" id="307491"/>
    <lineage>
        <taxon>Eukaryota</taxon>
        <taxon>Metazoa</taxon>
        <taxon>Ecdysozoa</taxon>
        <taxon>Arthropoda</taxon>
        <taxon>Hexapoda</taxon>
        <taxon>Insecta</taxon>
        <taxon>Pterygota</taxon>
        <taxon>Neoptera</taxon>
        <taxon>Paraneoptera</taxon>
        <taxon>Hemiptera</taxon>
        <taxon>Sternorrhyncha</taxon>
        <taxon>Aphidomorpha</taxon>
        <taxon>Aphidoidea</taxon>
        <taxon>Aphididae</taxon>
        <taxon>Aphidini</taxon>
        <taxon>Aphis</taxon>
        <taxon>Aphis</taxon>
    </lineage>
</organism>
<proteinExistence type="predicted"/>
<protein>
    <submittedName>
        <fullName evidence="2">Uncharacterized protein</fullName>
    </submittedName>
</protein>
<dbReference type="EMBL" id="VYZN01000018">
    <property type="protein sequence ID" value="KAE9537308.1"/>
    <property type="molecule type" value="Genomic_DNA"/>
</dbReference>
<dbReference type="AlphaFoldDB" id="A0A6G0TS05"/>
<sequence>MDFEVFMRRLCLEHNFALLVHGREGTSIVKTLLLYSQRSLLKHIALNYLNLSITNKNVYRIVKLFGIGFKVYNCPNKVMETEIVKIICFALLILTRAIGFLVISLSSNVLILIVINTNKILIARRVSIDEICRFPQYNIAHPFSDVSKNNRQRHLCTSCFNLNSMVASSSPEYRPLFEHDLLTRALQMPCPLYASFTVIIFNSIMRSIFGYFPNISVSRSALSKRPIISLYFELFSLFSSPISCISLPLNIGLFNEAPINSPVSVDTAINDISENHLILTYHQFYFKRLLTIKLNMLLIKNLSQLKLQLITYNNILFVVSINSPFRNKSTQKFSSCITDSFSSINPELAHKGSSRKKYCFKELITTSLSLSVMGTMLKETLYLSKIRLVLKLSCKNIMNVKNIQQLEMMKFITSPFVMYIVAAWIINIQNPIVKATLCTLYSNLCNSVSCPKKHIQPSKYILFLGNHQENIKYVRYLNKAEPKYKYQ</sequence>
<reference evidence="2 3" key="1">
    <citation type="submission" date="2019-08" db="EMBL/GenBank/DDBJ databases">
        <title>The genome of the soybean aphid Biotype 1, its phylome, world population structure and adaptation to the North American continent.</title>
        <authorList>
            <person name="Giordano R."/>
            <person name="Donthu R.K."/>
            <person name="Hernandez A.G."/>
            <person name="Wright C.L."/>
            <person name="Zimin A.V."/>
        </authorList>
    </citation>
    <scope>NUCLEOTIDE SEQUENCE [LARGE SCALE GENOMIC DNA]</scope>
    <source>
        <tissue evidence="2">Whole aphids</tissue>
    </source>
</reference>
<evidence type="ECO:0000313" key="2">
    <source>
        <dbReference type="EMBL" id="KAE9537308.1"/>
    </source>
</evidence>
<gene>
    <name evidence="2" type="ORF">AGLY_006331</name>
</gene>
<name>A0A6G0TS05_APHGL</name>
<feature type="transmembrane region" description="Helical" evidence="1">
    <location>
        <begin position="192"/>
        <end position="209"/>
    </location>
</feature>
<dbReference type="Proteomes" id="UP000475862">
    <property type="component" value="Unassembled WGS sequence"/>
</dbReference>
<feature type="transmembrane region" description="Helical" evidence="1">
    <location>
        <begin position="230"/>
        <end position="251"/>
    </location>
</feature>
<keyword evidence="1" id="KW-1133">Transmembrane helix</keyword>
<keyword evidence="1" id="KW-0812">Transmembrane</keyword>
<keyword evidence="1" id="KW-0472">Membrane</keyword>